<feature type="chain" id="PRO_5030938250" evidence="2">
    <location>
        <begin position="27"/>
        <end position="121"/>
    </location>
</feature>
<comment type="caution">
    <text evidence="4">The sequence shown here is derived from an EMBL/GenBank/DDBJ whole genome shotgun (WGS) entry which is preliminary data.</text>
</comment>
<dbReference type="Gene3D" id="1.20.1260.10">
    <property type="match status" value="1"/>
</dbReference>
<sequence length="121" mass="13141">MMKKLMKQGAACAAAMAFFCTVPALAQSSQQQPAGAAQQSHDMSGHSGHDMAGMKMTGDADLDFATNMRSHHQMGIDMAKAELQNGKDTRMRETAQKIITDQTKEIAKLDAWIAKRKGQSK</sequence>
<organism evidence="4 5">
    <name type="scientific">Pseudoduganella umbonata</name>
    <dbReference type="NCBI Taxonomy" id="864828"/>
    <lineage>
        <taxon>Bacteria</taxon>
        <taxon>Pseudomonadati</taxon>
        <taxon>Pseudomonadota</taxon>
        <taxon>Betaproteobacteria</taxon>
        <taxon>Burkholderiales</taxon>
        <taxon>Oxalobacteraceae</taxon>
        <taxon>Telluria group</taxon>
        <taxon>Pseudoduganella</taxon>
    </lineage>
</organism>
<accession>A0A7W5HCG3</accession>
<protein>
    <submittedName>
        <fullName evidence="4">Uncharacterized protein (DUF305 family)</fullName>
    </submittedName>
</protein>
<dbReference type="RefSeq" id="WP_229422271.1">
    <property type="nucleotide sequence ID" value="NZ_CP040017.1"/>
</dbReference>
<evidence type="ECO:0000256" key="1">
    <source>
        <dbReference type="SAM" id="MobiDB-lite"/>
    </source>
</evidence>
<dbReference type="InterPro" id="IPR005183">
    <property type="entry name" value="DUF305_CopM-like"/>
</dbReference>
<evidence type="ECO:0000259" key="3">
    <source>
        <dbReference type="Pfam" id="PF03713"/>
    </source>
</evidence>
<dbReference type="InterPro" id="IPR012347">
    <property type="entry name" value="Ferritin-like"/>
</dbReference>
<name>A0A7W5HCG3_9BURK</name>
<evidence type="ECO:0000256" key="2">
    <source>
        <dbReference type="SAM" id="SignalP"/>
    </source>
</evidence>
<feature type="domain" description="DUF305" evidence="3">
    <location>
        <begin position="29"/>
        <end position="112"/>
    </location>
</feature>
<dbReference type="PANTHER" id="PTHR36933:SF1">
    <property type="entry name" value="SLL0788 PROTEIN"/>
    <property type="match status" value="1"/>
</dbReference>
<feature type="signal peptide" evidence="2">
    <location>
        <begin position="1"/>
        <end position="26"/>
    </location>
</feature>
<reference evidence="4 5" key="1">
    <citation type="submission" date="2020-08" db="EMBL/GenBank/DDBJ databases">
        <title>Genomic Encyclopedia of Type Strains, Phase III (KMG-III): the genomes of soil and plant-associated and newly described type strains.</title>
        <authorList>
            <person name="Whitman W."/>
        </authorList>
    </citation>
    <scope>NUCLEOTIDE SEQUENCE [LARGE SCALE GENOMIC DNA]</scope>
    <source>
        <strain evidence="4 5">CECT 7753</strain>
    </source>
</reference>
<dbReference type="Proteomes" id="UP000584325">
    <property type="component" value="Unassembled WGS sequence"/>
</dbReference>
<gene>
    <name evidence="4" type="ORF">FHS02_002905</name>
</gene>
<proteinExistence type="predicted"/>
<feature type="compositionally biased region" description="Low complexity" evidence="1">
    <location>
        <begin position="28"/>
        <end position="40"/>
    </location>
</feature>
<evidence type="ECO:0000313" key="4">
    <source>
        <dbReference type="EMBL" id="MBB3222086.1"/>
    </source>
</evidence>
<dbReference type="PANTHER" id="PTHR36933">
    <property type="entry name" value="SLL0788 PROTEIN"/>
    <property type="match status" value="1"/>
</dbReference>
<feature type="region of interest" description="Disordered" evidence="1">
    <location>
        <begin position="28"/>
        <end position="56"/>
    </location>
</feature>
<dbReference type="Pfam" id="PF03713">
    <property type="entry name" value="DUF305"/>
    <property type="match status" value="1"/>
</dbReference>
<evidence type="ECO:0000313" key="5">
    <source>
        <dbReference type="Proteomes" id="UP000584325"/>
    </source>
</evidence>
<keyword evidence="2" id="KW-0732">Signal</keyword>
<dbReference type="AlphaFoldDB" id="A0A7W5HCG3"/>
<dbReference type="EMBL" id="JACHXS010000005">
    <property type="protein sequence ID" value="MBB3222086.1"/>
    <property type="molecule type" value="Genomic_DNA"/>
</dbReference>